<feature type="compositionally biased region" description="Polar residues" evidence="1">
    <location>
        <begin position="1"/>
        <end position="11"/>
    </location>
</feature>
<reference evidence="2 3" key="1">
    <citation type="submission" date="2020-06" db="EMBL/GenBank/DDBJ databases">
        <title>Altererythrobacter lutimaris sp. nov., a marine bacterium isolated from a tidal flat.</title>
        <authorList>
            <person name="Kim D."/>
            <person name="Yoo Y."/>
            <person name="Kim J.-J."/>
        </authorList>
    </citation>
    <scope>NUCLEOTIDE SEQUENCE [LARGE SCALE GENOMIC DNA]</scope>
    <source>
        <strain evidence="2 3">JGD-16</strain>
    </source>
</reference>
<name>A0A850H8Q6_9SPHN</name>
<evidence type="ECO:0000313" key="3">
    <source>
        <dbReference type="Proteomes" id="UP000546031"/>
    </source>
</evidence>
<evidence type="ECO:0000256" key="1">
    <source>
        <dbReference type="SAM" id="MobiDB-lite"/>
    </source>
</evidence>
<comment type="caution">
    <text evidence="2">The sequence shown here is derived from an EMBL/GenBank/DDBJ whole genome shotgun (WGS) entry which is preliminary data.</text>
</comment>
<feature type="region of interest" description="Disordered" evidence="1">
    <location>
        <begin position="1"/>
        <end position="23"/>
    </location>
</feature>
<accession>A0A850H8Q6</accession>
<evidence type="ECO:0000313" key="2">
    <source>
        <dbReference type="EMBL" id="NVE95684.1"/>
    </source>
</evidence>
<dbReference type="RefSeq" id="WP_176273882.1">
    <property type="nucleotide sequence ID" value="NZ_JABWTA010000001.1"/>
</dbReference>
<dbReference type="EMBL" id="JABWTA010000001">
    <property type="protein sequence ID" value="NVE95684.1"/>
    <property type="molecule type" value="Genomic_DNA"/>
</dbReference>
<dbReference type="Proteomes" id="UP000546031">
    <property type="component" value="Unassembled WGS sequence"/>
</dbReference>
<dbReference type="AlphaFoldDB" id="A0A850H8Q6"/>
<proteinExistence type="predicted"/>
<protein>
    <submittedName>
        <fullName evidence="2">Uncharacterized protein</fullName>
    </submittedName>
</protein>
<organism evidence="2 3">
    <name type="scientific">Altererythrobacter lutimaris</name>
    <dbReference type="NCBI Taxonomy" id="2743979"/>
    <lineage>
        <taxon>Bacteria</taxon>
        <taxon>Pseudomonadati</taxon>
        <taxon>Pseudomonadota</taxon>
        <taxon>Alphaproteobacteria</taxon>
        <taxon>Sphingomonadales</taxon>
        <taxon>Erythrobacteraceae</taxon>
        <taxon>Altererythrobacter</taxon>
    </lineage>
</organism>
<keyword evidence="3" id="KW-1185">Reference proteome</keyword>
<gene>
    <name evidence="2" type="ORF">HUO12_12325</name>
</gene>
<sequence length="49" mass="5914">MCVHSYRSSQPDHWVQPRPHRDASLRRQAYGKVRPMHEPSWFERLLGRA</sequence>